<evidence type="ECO:0000256" key="5">
    <source>
        <dbReference type="ARBA" id="ARBA00022692"/>
    </source>
</evidence>
<name>A0ABZ1BVE4_9FIRM</name>
<keyword evidence="10" id="KW-1185">Reference proteome</keyword>
<dbReference type="PANTHER" id="PTHR30026:SF20">
    <property type="entry name" value="OUTER MEMBRANE PROTEIN TOLC"/>
    <property type="match status" value="1"/>
</dbReference>
<dbReference type="Pfam" id="PF02321">
    <property type="entry name" value="OEP"/>
    <property type="match status" value="1"/>
</dbReference>
<dbReference type="InterPro" id="IPR003423">
    <property type="entry name" value="OMP_efflux"/>
</dbReference>
<comment type="subcellular location">
    <subcellularLocation>
        <location evidence="1">Cell outer membrane</location>
    </subcellularLocation>
</comment>
<evidence type="ECO:0000256" key="1">
    <source>
        <dbReference type="ARBA" id="ARBA00004442"/>
    </source>
</evidence>
<reference evidence="9 10" key="1">
    <citation type="journal article" date="2024" name="Front. Microbiol.">
        <title>Novel thermophilic genera Geochorda gen. nov. and Carboxydochorda gen. nov. from the deep terrestrial subsurface reveal the ecophysiological diversity in the class Limnochordia.</title>
        <authorList>
            <person name="Karnachuk O.V."/>
            <person name="Lukina A.P."/>
            <person name="Avakyan M.R."/>
            <person name="Kadnikov V.V."/>
            <person name="Begmatov S."/>
            <person name="Beletsky A.V."/>
            <person name="Vlasova K.G."/>
            <person name="Novikov A.A."/>
            <person name="Shcherbakova V.A."/>
            <person name="Mardanov A.V."/>
            <person name="Ravin N.V."/>
        </authorList>
    </citation>
    <scope>NUCLEOTIDE SEQUENCE [LARGE SCALE GENOMIC DNA]</scope>
    <source>
        <strain evidence="9 10">L945</strain>
    </source>
</reference>
<evidence type="ECO:0000256" key="6">
    <source>
        <dbReference type="ARBA" id="ARBA00023136"/>
    </source>
</evidence>
<dbReference type="SUPFAM" id="SSF56954">
    <property type="entry name" value="Outer membrane efflux proteins (OEP)"/>
    <property type="match status" value="1"/>
</dbReference>
<keyword evidence="7" id="KW-0998">Cell outer membrane</keyword>
<protein>
    <submittedName>
        <fullName evidence="9">TolC family protein</fullName>
    </submittedName>
</protein>
<dbReference type="InterPro" id="IPR006311">
    <property type="entry name" value="TAT_signal"/>
</dbReference>
<dbReference type="Gene3D" id="1.20.1600.10">
    <property type="entry name" value="Outer membrane efflux proteins (OEP)"/>
    <property type="match status" value="2"/>
</dbReference>
<evidence type="ECO:0000313" key="10">
    <source>
        <dbReference type="Proteomes" id="UP001332192"/>
    </source>
</evidence>
<keyword evidence="3" id="KW-0813">Transport</keyword>
<evidence type="ECO:0000256" key="8">
    <source>
        <dbReference type="SAM" id="Coils"/>
    </source>
</evidence>
<dbReference type="EMBL" id="CP141615">
    <property type="protein sequence ID" value="WRP16764.1"/>
    <property type="molecule type" value="Genomic_DNA"/>
</dbReference>
<feature type="coiled-coil region" evidence="8">
    <location>
        <begin position="227"/>
        <end position="288"/>
    </location>
</feature>
<evidence type="ECO:0000256" key="3">
    <source>
        <dbReference type="ARBA" id="ARBA00022448"/>
    </source>
</evidence>
<dbReference type="PROSITE" id="PS51318">
    <property type="entry name" value="TAT"/>
    <property type="match status" value="1"/>
</dbReference>
<keyword evidence="4" id="KW-1134">Transmembrane beta strand</keyword>
<gene>
    <name evidence="9" type="ORF">U7230_11815</name>
</gene>
<evidence type="ECO:0000256" key="7">
    <source>
        <dbReference type="ARBA" id="ARBA00023237"/>
    </source>
</evidence>
<sequence>MRARDVARRTGLWLLGAGALALAVAITAAPVPVARAAQEGTPATPTVSLTLNEALARALARSADVELARVAVEEKDLAVTEAQVGEAEGQARRELRQALQDREVARNGFLSAVYGVAVQVEESYYDLLRQRETLSVRSQTLQQARRQLQLAEARFKAGMISRQELSEAKDAAQSAQEGVDQANRALSVAQATLRALVGLEPGAPFTPADSVPLELIEPDLEAGLESALANRREIREAEAAVRFAREQVQASDNPYTPPVELQRAKLALRRAELQLQQAQDKVAGEVRSQWVQLSAARQKVEATRRARELAASRLAIAQARYDAGQIAMLDLLKAQADDASARLEAVGAVWDYNLQKARWLRAIATAPLPPLPPELKQWMAAWQDGRERVEP</sequence>
<dbReference type="Proteomes" id="UP001332192">
    <property type="component" value="Chromosome"/>
</dbReference>
<dbReference type="PANTHER" id="PTHR30026">
    <property type="entry name" value="OUTER MEMBRANE PROTEIN TOLC"/>
    <property type="match status" value="1"/>
</dbReference>
<comment type="similarity">
    <text evidence="2">Belongs to the outer membrane factor (OMF) (TC 1.B.17) family.</text>
</comment>
<evidence type="ECO:0000256" key="2">
    <source>
        <dbReference type="ARBA" id="ARBA00007613"/>
    </source>
</evidence>
<evidence type="ECO:0000256" key="4">
    <source>
        <dbReference type="ARBA" id="ARBA00022452"/>
    </source>
</evidence>
<evidence type="ECO:0000313" key="9">
    <source>
        <dbReference type="EMBL" id="WRP16764.1"/>
    </source>
</evidence>
<dbReference type="InterPro" id="IPR051906">
    <property type="entry name" value="TolC-like"/>
</dbReference>
<keyword evidence="8" id="KW-0175">Coiled coil</keyword>
<proteinExistence type="inferred from homology"/>
<organism evidence="9 10">
    <name type="scientific">Carboxydichorda subterranea</name>
    <dbReference type="NCBI Taxonomy" id="3109565"/>
    <lineage>
        <taxon>Bacteria</taxon>
        <taxon>Bacillati</taxon>
        <taxon>Bacillota</taxon>
        <taxon>Limnochordia</taxon>
        <taxon>Limnochordales</taxon>
        <taxon>Geochordaceae</taxon>
        <taxon>Carboxydichorda</taxon>
    </lineage>
</organism>
<keyword evidence="5" id="KW-0812">Transmembrane</keyword>
<keyword evidence="6" id="KW-0472">Membrane</keyword>
<dbReference type="RefSeq" id="WP_324716036.1">
    <property type="nucleotide sequence ID" value="NZ_CP141615.1"/>
</dbReference>
<accession>A0ABZ1BVE4</accession>